<proteinExistence type="inferred from homology"/>
<protein>
    <submittedName>
        <fullName evidence="9">Rhomboid family intramembrane serine protease</fullName>
    </submittedName>
</protein>
<evidence type="ECO:0000256" key="3">
    <source>
        <dbReference type="ARBA" id="ARBA00022692"/>
    </source>
</evidence>
<dbReference type="InterPro" id="IPR035952">
    <property type="entry name" value="Rhomboid-like_sf"/>
</dbReference>
<evidence type="ECO:0000313" key="10">
    <source>
        <dbReference type="Proteomes" id="UP000320244"/>
    </source>
</evidence>
<feature type="transmembrane region" description="Helical" evidence="7">
    <location>
        <begin position="152"/>
        <end position="170"/>
    </location>
</feature>
<organism evidence="9 10">
    <name type="scientific">Leekyejoonella antrihumi</name>
    <dbReference type="NCBI Taxonomy" id="1660198"/>
    <lineage>
        <taxon>Bacteria</taxon>
        <taxon>Bacillati</taxon>
        <taxon>Actinomycetota</taxon>
        <taxon>Actinomycetes</taxon>
        <taxon>Micrococcales</taxon>
        <taxon>Dermacoccaceae</taxon>
        <taxon>Leekyejoonella</taxon>
    </lineage>
</organism>
<feature type="transmembrane region" description="Helical" evidence="7">
    <location>
        <begin position="260"/>
        <end position="280"/>
    </location>
</feature>
<feature type="transmembrane region" description="Helical" evidence="7">
    <location>
        <begin position="71"/>
        <end position="90"/>
    </location>
</feature>
<comment type="caution">
    <text evidence="9">The sequence shown here is derived from an EMBL/GenBank/DDBJ whole genome shotgun (WGS) entry which is preliminary data.</text>
</comment>
<keyword evidence="6 7" id="KW-0472">Membrane</keyword>
<evidence type="ECO:0000256" key="7">
    <source>
        <dbReference type="SAM" id="Phobius"/>
    </source>
</evidence>
<evidence type="ECO:0000256" key="5">
    <source>
        <dbReference type="ARBA" id="ARBA00022989"/>
    </source>
</evidence>
<dbReference type="GO" id="GO:0004252">
    <property type="term" value="F:serine-type endopeptidase activity"/>
    <property type="evidence" value="ECO:0007669"/>
    <property type="project" value="InterPro"/>
</dbReference>
<dbReference type="PANTHER" id="PTHR43731">
    <property type="entry name" value="RHOMBOID PROTEASE"/>
    <property type="match status" value="1"/>
</dbReference>
<gene>
    <name evidence="9" type="ORF">FGL98_03180</name>
</gene>
<dbReference type="Proteomes" id="UP000320244">
    <property type="component" value="Unassembled WGS sequence"/>
</dbReference>
<dbReference type="PANTHER" id="PTHR43731:SF14">
    <property type="entry name" value="PRESENILIN-ASSOCIATED RHOMBOID-LIKE PROTEIN, MITOCHONDRIAL"/>
    <property type="match status" value="1"/>
</dbReference>
<evidence type="ECO:0000256" key="4">
    <source>
        <dbReference type="ARBA" id="ARBA00022801"/>
    </source>
</evidence>
<keyword evidence="5 7" id="KW-1133">Transmembrane helix</keyword>
<feature type="domain" description="Peptidase S54 rhomboid" evidence="8">
    <location>
        <begin position="106"/>
        <end position="250"/>
    </location>
</feature>
<feature type="transmembrane region" description="Helical" evidence="7">
    <location>
        <begin position="235"/>
        <end position="253"/>
    </location>
</feature>
<dbReference type="InterPro" id="IPR050925">
    <property type="entry name" value="Rhomboid_protease_S54"/>
</dbReference>
<reference evidence="9 10" key="1">
    <citation type="submission" date="2019-05" db="EMBL/GenBank/DDBJ databases">
        <authorList>
            <person name="Lee S.D."/>
        </authorList>
    </citation>
    <scope>NUCLEOTIDE SEQUENCE [LARGE SCALE GENOMIC DNA]</scope>
    <source>
        <strain evidence="9 10">C5-26</strain>
    </source>
</reference>
<dbReference type="Gene3D" id="1.20.1540.10">
    <property type="entry name" value="Rhomboid-like"/>
    <property type="match status" value="1"/>
</dbReference>
<feature type="transmembrane region" description="Helical" evidence="7">
    <location>
        <begin position="122"/>
        <end position="140"/>
    </location>
</feature>
<evidence type="ECO:0000259" key="8">
    <source>
        <dbReference type="Pfam" id="PF01694"/>
    </source>
</evidence>
<evidence type="ECO:0000256" key="2">
    <source>
        <dbReference type="ARBA" id="ARBA00009045"/>
    </source>
</evidence>
<dbReference type="SUPFAM" id="SSF144091">
    <property type="entry name" value="Rhomboid-like"/>
    <property type="match status" value="1"/>
</dbReference>
<evidence type="ECO:0000256" key="6">
    <source>
        <dbReference type="ARBA" id="ARBA00023136"/>
    </source>
</evidence>
<keyword evidence="10" id="KW-1185">Reference proteome</keyword>
<dbReference type="RefSeq" id="WP_146315214.1">
    <property type="nucleotide sequence ID" value="NZ_VCQV01000003.1"/>
</dbReference>
<dbReference type="SUPFAM" id="SSF57845">
    <property type="entry name" value="B-box zinc-binding domain"/>
    <property type="match status" value="1"/>
</dbReference>
<accession>A0A563E6V5</accession>
<sequence>MSDSQPPPTCPRHPDRVSYVRCQRCDRPTCPECQRPAAVGIQCVDCVKQANKGARQPRTAVGGALAHGRPVVTLTLIAICVAVWLVQWVYPPITSDMLFAPVQGEHQPWRLLTSAFVHSPRTIFHIGFDMYALWICGQYLEPLLGRARFLALYLISALGGSVGYVLLATTPSSPTDYYNSGWYTGTLGASGAVFGLFLAMLILGRKLGLRTGGLVVLIAINAALSFIVPNIAWQVHVGGAVTGAVCGGIIAVLGREHRQLQWVGLALVVPILVALAAWRYSTVTLPVGF</sequence>
<feature type="transmembrane region" description="Helical" evidence="7">
    <location>
        <begin position="211"/>
        <end position="229"/>
    </location>
</feature>
<feature type="transmembrane region" description="Helical" evidence="7">
    <location>
        <begin position="182"/>
        <end position="204"/>
    </location>
</feature>
<comment type="subcellular location">
    <subcellularLocation>
        <location evidence="1">Membrane</location>
        <topology evidence="1">Multi-pass membrane protein</topology>
    </subcellularLocation>
</comment>
<dbReference type="GO" id="GO:0006508">
    <property type="term" value="P:proteolysis"/>
    <property type="evidence" value="ECO:0007669"/>
    <property type="project" value="UniProtKB-KW"/>
</dbReference>
<keyword evidence="4" id="KW-0378">Hydrolase</keyword>
<dbReference type="Pfam" id="PF01694">
    <property type="entry name" value="Rhomboid"/>
    <property type="match status" value="1"/>
</dbReference>
<comment type="similarity">
    <text evidence="2">Belongs to the peptidase S54 family.</text>
</comment>
<dbReference type="AlphaFoldDB" id="A0A563E6V5"/>
<evidence type="ECO:0000256" key="1">
    <source>
        <dbReference type="ARBA" id="ARBA00004141"/>
    </source>
</evidence>
<dbReference type="EMBL" id="VCQV01000003">
    <property type="protein sequence ID" value="TWP38237.1"/>
    <property type="molecule type" value="Genomic_DNA"/>
</dbReference>
<dbReference type="InterPro" id="IPR022764">
    <property type="entry name" value="Peptidase_S54_rhomboid_dom"/>
</dbReference>
<dbReference type="GO" id="GO:0016020">
    <property type="term" value="C:membrane"/>
    <property type="evidence" value="ECO:0007669"/>
    <property type="project" value="UniProtKB-SubCell"/>
</dbReference>
<evidence type="ECO:0000313" key="9">
    <source>
        <dbReference type="EMBL" id="TWP38237.1"/>
    </source>
</evidence>
<keyword evidence="3 7" id="KW-0812">Transmembrane</keyword>
<name>A0A563E6V5_9MICO</name>
<reference evidence="9 10" key="2">
    <citation type="submission" date="2019-08" db="EMBL/GenBank/DDBJ databases">
        <title>Jejuicoccus antrihumi gen. nov., sp. nov., a new member of the family Dermacoccaceae isolated from a cave.</title>
        <authorList>
            <person name="Schumann P."/>
            <person name="Kim I.S."/>
        </authorList>
    </citation>
    <scope>NUCLEOTIDE SEQUENCE [LARGE SCALE GENOMIC DNA]</scope>
    <source>
        <strain evidence="9 10">C5-26</strain>
    </source>
</reference>
<keyword evidence="9" id="KW-0645">Protease</keyword>
<dbReference type="OrthoDB" id="9807874at2"/>